<dbReference type="SUPFAM" id="SSF52172">
    <property type="entry name" value="CheY-like"/>
    <property type="match status" value="1"/>
</dbReference>
<feature type="domain" description="Response regulatory" evidence="7">
    <location>
        <begin position="529"/>
        <end position="642"/>
    </location>
</feature>
<keyword evidence="8" id="KW-0418">Kinase</keyword>
<dbReference type="KEGG" id="rbg:BG454_10580"/>
<comment type="catalytic activity">
    <reaction evidence="1">
        <text>ATP + protein L-histidine = ADP + protein N-phospho-L-histidine.</text>
        <dbReference type="EC" id="2.7.13.3"/>
    </reaction>
</comment>
<dbReference type="PANTHER" id="PTHR43065">
    <property type="entry name" value="SENSOR HISTIDINE KINASE"/>
    <property type="match status" value="1"/>
</dbReference>
<dbReference type="EMBL" id="CP024899">
    <property type="protein sequence ID" value="ATX66205.1"/>
    <property type="molecule type" value="Genomic_DNA"/>
</dbReference>
<keyword evidence="5" id="KW-0175">Coiled coil</keyword>
<dbReference type="Gene3D" id="3.30.450.20">
    <property type="entry name" value="PAS domain"/>
    <property type="match status" value="2"/>
</dbReference>
<dbReference type="AlphaFoldDB" id="A0A2K8KEN3"/>
<dbReference type="InterPro" id="IPR004358">
    <property type="entry name" value="Sig_transdc_His_kin-like_C"/>
</dbReference>
<dbReference type="RefSeq" id="WP_071480726.1">
    <property type="nucleotide sequence ID" value="NZ_CP024899.1"/>
</dbReference>
<dbReference type="Gene3D" id="3.40.50.2300">
    <property type="match status" value="1"/>
</dbReference>
<evidence type="ECO:0000256" key="2">
    <source>
        <dbReference type="ARBA" id="ARBA00012438"/>
    </source>
</evidence>
<dbReference type="InterPro" id="IPR013656">
    <property type="entry name" value="PAS_4"/>
</dbReference>
<dbReference type="Gene3D" id="1.10.287.130">
    <property type="match status" value="1"/>
</dbReference>
<dbReference type="InterPro" id="IPR011006">
    <property type="entry name" value="CheY-like_superfamily"/>
</dbReference>
<accession>A0A2K8KEN3</accession>
<dbReference type="InterPro" id="IPR003661">
    <property type="entry name" value="HisK_dim/P_dom"/>
</dbReference>
<dbReference type="GO" id="GO:0000155">
    <property type="term" value="F:phosphorelay sensor kinase activity"/>
    <property type="evidence" value="ECO:0007669"/>
    <property type="project" value="InterPro"/>
</dbReference>
<dbReference type="CDD" id="cd00082">
    <property type="entry name" value="HisKA"/>
    <property type="match status" value="1"/>
</dbReference>
<feature type="domain" description="Histidine kinase" evidence="6">
    <location>
        <begin position="308"/>
        <end position="517"/>
    </location>
</feature>
<evidence type="ECO:0000256" key="3">
    <source>
        <dbReference type="ARBA" id="ARBA00022553"/>
    </source>
</evidence>
<dbReference type="SUPFAM" id="SSF55785">
    <property type="entry name" value="PYP-like sensor domain (PAS domain)"/>
    <property type="match status" value="1"/>
</dbReference>
<dbReference type="Gene3D" id="3.30.565.10">
    <property type="entry name" value="Histidine kinase-like ATPase, C-terminal domain"/>
    <property type="match status" value="1"/>
</dbReference>
<keyword evidence="9" id="KW-1185">Reference proteome</keyword>
<dbReference type="InterPro" id="IPR005467">
    <property type="entry name" value="His_kinase_dom"/>
</dbReference>
<dbReference type="Pfam" id="PF00072">
    <property type="entry name" value="Response_reg"/>
    <property type="match status" value="1"/>
</dbReference>
<sequence length="642" mass="70658">MSLSEDTRIKLMGAGLNMIQQALSIFDSNLRLSVSNRRYQEMFELPDHLVQPGAEFEQTIRHLVSRGEYGQVDDEAEAVRVRVDAARAFVPHYMERERANGRWISVEGAPLPQGGWVTVYTDITEVKLQERLLQAHSEELSGELLAHTKRLAQTNRALAASNAALEQAKRELTEMEARTRLTAEMMPAHIAHLDRDLRYTFSNRRLSSVFPGLPQNIVGMTVQEVMGDVYGKISQWLDLALQGENSVHEFTHDASGRRVRLSLTPDQVDDGPISGIYVMSMDVTEETQARATLAQTRKRELAAQLSSGLAHDFGNLLTIILGLQGQLARRKDLPPEIAQIAQSTIAAARRGGVLLDRIATISGHRELRPQPTDLASLLEDLQVMARPALPPDIRLHMRVQDVLPPLMLDQGALQDSLLNLILNARDALGAEPGEIILSARRVSDTWLELRVEDTGVGFSEMALDKGLDPFFTTKGCEGSGLGLAMVYDQITLAGGTVRLANRATGGAEVTLRLPFKPAAQVTRSQPPELVLLVEDTDSIRENVREMLRDLGHNVIEAASHDEAMALVDLPGLGLVLSDINLVGTGSGLDLLRACRAQGMNRLHLMTALPPGDTLYREAAREFPVLDKPFTLSELRSALEIVI</sequence>
<evidence type="ECO:0000259" key="7">
    <source>
        <dbReference type="PROSITE" id="PS50110"/>
    </source>
</evidence>
<dbReference type="PRINTS" id="PR00344">
    <property type="entry name" value="BCTRLSENSOR"/>
</dbReference>
<reference evidence="8 9" key="1">
    <citation type="submission" date="2017-11" db="EMBL/GenBank/DDBJ databases">
        <title>Revised Sequence and Annotation of the Rhodobaca barguzinensis strain alga05 Genome.</title>
        <authorList>
            <person name="Kopejtka K."/>
            <person name="Tomasch J.M."/>
            <person name="Bunk B."/>
            <person name="Koblizek M."/>
        </authorList>
    </citation>
    <scope>NUCLEOTIDE SEQUENCE [LARGE SCALE GENOMIC DNA]</scope>
    <source>
        <strain evidence="9">alga05</strain>
    </source>
</reference>
<dbReference type="InterPro" id="IPR035965">
    <property type="entry name" value="PAS-like_dom_sf"/>
</dbReference>
<evidence type="ECO:0000256" key="5">
    <source>
        <dbReference type="SAM" id="Coils"/>
    </source>
</evidence>
<dbReference type="InterPro" id="IPR036890">
    <property type="entry name" value="HATPase_C_sf"/>
</dbReference>
<dbReference type="EC" id="2.7.13.3" evidence="2"/>
<organism evidence="8 9">
    <name type="scientific">Roseinatronobacter bogoriensis subsp. barguzinensis</name>
    <dbReference type="NCBI Taxonomy" id="441209"/>
    <lineage>
        <taxon>Bacteria</taxon>
        <taxon>Pseudomonadati</taxon>
        <taxon>Pseudomonadota</taxon>
        <taxon>Alphaproteobacteria</taxon>
        <taxon>Rhodobacterales</taxon>
        <taxon>Paracoccaceae</taxon>
        <taxon>Roseinatronobacter</taxon>
    </lineage>
</organism>
<keyword evidence="3 4" id="KW-0597">Phosphoprotein</keyword>
<evidence type="ECO:0000256" key="4">
    <source>
        <dbReference type="PROSITE-ProRule" id="PRU00169"/>
    </source>
</evidence>
<dbReference type="Pfam" id="PF08448">
    <property type="entry name" value="PAS_4"/>
    <property type="match status" value="1"/>
</dbReference>
<evidence type="ECO:0000313" key="8">
    <source>
        <dbReference type="EMBL" id="ATX66205.1"/>
    </source>
</evidence>
<evidence type="ECO:0000259" key="6">
    <source>
        <dbReference type="PROSITE" id="PS50109"/>
    </source>
</evidence>
<keyword evidence="8" id="KW-0808">Transferase</keyword>
<dbReference type="Pfam" id="PF12860">
    <property type="entry name" value="PAS_7"/>
    <property type="match status" value="1"/>
</dbReference>
<feature type="coiled-coil region" evidence="5">
    <location>
        <begin position="151"/>
        <end position="185"/>
    </location>
</feature>
<dbReference type="Pfam" id="PF02518">
    <property type="entry name" value="HATPase_c"/>
    <property type="match status" value="1"/>
</dbReference>
<gene>
    <name evidence="8" type="ORF">BG454_10580</name>
</gene>
<dbReference type="SUPFAM" id="SSF55874">
    <property type="entry name" value="ATPase domain of HSP90 chaperone/DNA topoisomerase II/histidine kinase"/>
    <property type="match status" value="1"/>
</dbReference>
<dbReference type="InterPro" id="IPR001789">
    <property type="entry name" value="Sig_transdc_resp-reg_receiver"/>
</dbReference>
<evidence type="ECO:0000313" key="9">
    <source>
        <dbReference type="Proteomes" id="UP000228948"/>
    </source>
</evidence>
<dbReference type="SMART" id="SM00448">
    <property type="entry name" value="REC"/>
    <property type="match status" value="1"/>
</dbReference>
<proteinExistence type="predicted"/>
<protein>
    <recommendedName>
        <fullName evidence="2">histidine kinase</fullName>
        <ecNumber evidence="2">2.7.13.3</ecNumber>
    </recommendedName>
</protein>
<dbReference type="Proteomes" id="UP000228948">
    <property type="component" value="Chromosome"/>
</dbReference>
<dbReference type="STRING" id="441209.GCA_001870665_01893"/>
<name>A0A2K8KEN3_9RHOB</name>
<dbReference type="PROSITE" id="PS50109">
    <property type="entry name" value="HIS_KIN"/>
    <property type="match status" value="1"/>
</dbReference>
<dbReference type="PANTHER" id="PTHR43065:SF42">
    <property type="entry name" value="TWO-COMPONENT SENSOR PPRA"/>
    <property type="match status" value="1"/>
</dbReference>
<evidence type="ECO:0000256" key="1">
    <source>
        <dbReference type="ARBA" id="ARBA00000085"/>
    </source>
</evidence>
<dbReference type="SMART" id="SM00387">
    <property type="entry name" value="HATPase_c"/>
    <property type="match status" value="1"/>
</dbReference>
<dbReference type="InterPro" id="IPR003594">
    <property type="entry name" value="HATPase_dom"/>
</dbReference>
<dbReference type="OrthoDB" id="9796100at2"/>
<dbReference type="PROSITE" id="PS50110">
    <property type="entry name" value="RESPONSE_REGULATORY"/>
    <property type="match status" value="1"/>
</dbReference>
<feature type="modified residue" description="4-aspartylphosphate" evidence="4">
    <location>
        <position position="578"/>
    </location>
</feature>